<dbReference type="InterPro" id="IPR013328">
    <property type="entry name" value="6PGD_dom2"/>
</dbReference>
<feature type="chain" id="PRO_5039203721" description="2-dehydropantoate 2-reductase" evidence="5">
    <location>
        <begin position="21"/>
        <end position="309"/>
    </location>
</feature>
<keyword evidence="9" id="KW-1185">Reference proteome</keyword>
<dbReference type="AlphaFoldDB" id="A0A4R6V9R2"/>
<evidence type="ECO:0000259" key="7">
    <source>
        <dbReference type="Pfam" id="PF08546"/>
    </source>
</evidence>
<feature type="domain" description="Ketopantoate reductase C-terminal" evidence="7">
    <location>
        <begin position="179"/>
        <end position="300"/>
    </location>
</feature>
<dbReference type="SUPFAM" id="SSF51735">
    <property type="entry name" value="NAD(P)-binding Rossmann-fold domains"/>
    <property type="match status" value="1"/>
</dbReference>
<dbReference type="InterPro" id="IPR036291">
    <property type="entry name" value="NAD(P)-bd_dom_sf"/>
</dbReference>
<evidence type="ECO:0000256" key="1">
    <source>
        <dbReference type="ARBA" id="ARBA00007870"/>
    </source>
</evidence>
<keyword evidence="2 4" id="KW-0521">NADP</keyword>
<keyword evidence="5" id="KW-0732">Signal</keyword>
<sequence length="309" mass="31427">MASVAVVGAGAIGGVLAALAADRGHEVTVCVRTPFDVLTVTTDGVERTVPVTVATDPAGVAPADWVLLATKAQDTASAAGWLRALTDPGETPRSGARRVGGSVVVVAQNGIDHAARVEGLVDPAATVLPASVRLGAEAVAPGRIVHHSFAQLTVPAGDAARGLADLYADSGLAVVAVDDFTTVLWRKLLSNAVANPITALTGRRNAVLAEPATRALVVDLAREVTAVGRSVGAALTDEDVDGLVALYDGMVPDLGTSMLYDRLAGRPLEHEYLTGAVVATGRRTGVPTPLNGAVLALLRGVRGPNEQVT</sequence>
<dbReference type="InterPro" id="IPR051402">
    <property type="entry name" value="KPR-Related"/>
</dbReference>
<comment type="similarity">
    <text evidence="1 4">Belongs to the ketopantoate reductase family.</text>
</comment>
<dbReference type="Proteomes" id="UP000295705">
    <property type="component" value="Unassembled WGS sequence"/>
</dbReference>
<accession>A0A4R6V9R2</accession>
<dbReference type="Gene3D" id="1.10.1040.10">
    <property type="entry name" value="N-(1-d-carboxylethyl)-l-norvaline Dehydrogenase, domain 2"/>
    <property type="match status" value="1"/>
</dbReference>
<dbReference type="NCBIfam" id="TIGR00745">
    <property type="entry name" value="apbA_panE"/>
    <property type="match status" value="1"/>
</dbReference>
<evidence type="ECO:0000256" key="4">
    <source>
        <dbReference type="RuleBase" id="RU362068"/>
    </source>
</evidence>
<dbReference type="FunFam" id="1.10.1040.10:FF:000017">
    <property type="entry name" value="2-dehydropantoate 2-reductase"/>
    <property type="match status" value="1"/>
</dbReference>
<comment type="function">
    <text evidence="4">Catalyzes the NADPH-dependent reduction of ketopantoate into pantoic acid.</text>
</comment>
<evidence type="ECO:0000256" key="3">
    <source>
        <dbReference type="ARBA" id="ARBA00023002"/>
    </source>
</evidence>
<evidence type="ECO:0000313" key="8">
    <source>
        <dbReference type="EMBL" id="TDQ58355.1"/>
    </source>
</evidence>
<reference evidence="8 9" key="1">
    <citation type="submission" date="2019-03" db="EMBL/GenBank/DDBJ databases">
        <title>Genomic Encyclopedia of Type Strains, Phase IV (KMG-IV): sequencing the most valuable type-strain genomes for metagenomic binning, comparative biology and taxonomic classification.</title>
        <authorList>
            <person name="Goeker M."/>
        </authorList>
    </citation>
    <scope>NUCLEOTIDE SEQUENCE [LARGE SCALE GENOMIC DNA]</scope>
    <source>
        <strain evidence="8 9">DSM 45775</strain>
    </source>
</reference>
<protein>
    <recommendedName>
        <fullName evidence="4">2-dehydropantoate 2-reductase</fullName>
        <ecNumber evidence="4">1.1.1.169</ecNumber>
    </recommendedName>
    <alternativeName>
        <fullName evidence="4">Ketopantoate reductase</fullName>
    </alternativeName>
</protein>
<dbReference type="SUPFAM" id="SSF48179">
    <property type="entry name" value="6-phosphogluconate dehydrogenase C-terminal domain-like"/>
    <property type="match status" value="1"/>
</dbReference>
<dbReference type="GO" id="GO:0005737">
    <property type="term" value="C:cytoplasm"/>
    <property type="evidence" value="ECO:0007669"/>
    <property type="project" value="TreeGrafter"/>
</dbReference>
<dbReference type="Gene3D" id="3.40.50.720">
    <property type="entry name" value="NAD(P)-binding Rossmann-like Domain"/>
    <property type="match status" value="1"/>
</dbReference>
<keyword evidence="3 4" id="KW-0560">Oxidoreductase</keyword>
<evidence type="ECO:0000256" key="2">
    <source>
        <dbReference type="ARBA" id="ARBA00022857"/>
    </source>
</evidence>
<evidence type="ECO:0000256" key="5">
    <source>
        <dbReference type="SAM" id="SignalP"/>
    </source>
</evidence>
<dbReference type="UniPathway" id="UPA00028">
    <property type="reaction ID" value="UER00004"/>
</dbReference>
<dbReference type="PANTHER" id="PTHR21708:SF26">
    <property type="entry name" value="2-DEHYDROPANTOATE 2-REDUCTASE"/>
    <property type="match status" value="1"/>
</dbReference>
<dbReference type="EMBL" id="SNYO01000004">
    <property type="protein sequence ID" value="TDQ58355.1"/>
    <property type="molecule type" value="Genomic_DNA"/>
</dbReference>
<name>A0A4R6V9R2_9PSEU</name>
<dbReference type="InterPro" id="IPR013752">
    <property type="entry name" value="KPA_reductase"/>
</dbReference>
<comment type="pathway">
    <text evidence="4">Cofactor biosynthesis; (R)-pantothenate biosynthesis; (R)-pantoate from 3-methyl-2-oxobutanoate: step 2/2.</text>
</comment>
<dbReference type="InterPro" id="IPR003710">
    <property type="entry name" value="ApbA"/>
</dbReference>
<comment type="catalytic activity">
    <reaction evidence="4">
        <text>(R)-pantoate + NADP(+) = 2-dehydropantoate + NADPH + H(+)</text>
        <dbReference type="Rhea" id="RHEA:16233"/>
        <dbReference type="ChEBI" id="CHEBI:11561"/>
        <dbReference type="ChEBI" id="CHEBI:15378"/>
        <dbReference type="ChEBI" id="CHEBI:15980"/>
        <dbReference type="ChEBI" id="CHEBI:57783"/>
        <dbReference type="ChEBI" id="CHEBI:58349"/>
        <dbReference type="EC" id="1.1.1.169"/>
    </reaction>
</comment>
<dbReference type="RefSeq" id="WP_133827220.1">
    <property type="nucleotide sequence ID" value="NZ_BAABHR010000006.1"/>
</dbReference>
<dbReference type="Pfam" id="PF02558">
    <property type="entry name" value="ApbA"/>
    <property type="match status" value="1"/>
</dbReference>
<evidence type="ECO:0000259" key="6">
    <source>
        <dbReference type="Pfam" id="PF02558"/>
    </source>
</evidence>
<dbReference type="Pfam" id="PF08546">
    <property type="entry name" value="ApbA_C"/>
    <property type="match status" value="1"/>
</dbReference>
<dbReference type="InterPro" id="IPR013332">
    <property type="entry name" value="KPR_N"/>
</dbReference>
<dbReference type="OrthoDB" id="8555723at2"/>
<evidence type="ECO:0000313" key="9">
    <source>
        <dbReference type="Proteomes" id="UP000295705"/>
    </source>
</evidence>
<proteinExistence type="inferred from homology"/>
<organism evidence="8 9">
    <name type="scientific">Actinomycetospora succinea</name>
    <dbReference type="NCBI Taxonomy" id="663603"/>
    <lineage>
        <taxon>Bacteria</taxon>
        <taxon>Bacillati</taxon>
        <taxon>Actinomycetota</taxon>
        <taxon>Actinomycetes</taxon>
        <taxon>Pseudonocardiales</taxon>
        <taxon>Pseudonocardiaceae</taxon>
        <taxon>Actinomycetospora</taxon>
    </lineage>
</organism>
<dbReference type="GO" id="GO:0015940">
    <property type="term" value="P:pantothenate biosynthetic process"/>
    <property type="evidence" value="ECO:0007669"/>
    <property type="project" value="UniProtKB-UniPathway"/>
</dbReference>
<dbReference type="NCBIfam" id="NF005091">
    <property type="entry name" value="PRK06522.2-2"/>
    <property type="match status" value="1"/>
</dbReference>
<dbReference type="PANTHER" id="PTHR21708">
    <property type="entry name" value="PROBABLE 2-DEHYDROPANTOATE 2-REDUCTASE"/>
    <property type="match status" value="1"/>
</dbReference>
<feature type="domain" description="Ketopantoate reductase N-terminal" evidence="6">
    <location>
        <begin position="4"/>
        <end position="156"/>
    </location>
</feature>
<comment type="caution">
    <text evidence="8">The sequence shown here is derived from an EMBL/GenBank/DDBJ whole genome shotgun (WGS) entry which is preliminary data.</text>
</comment>
<feature type="signal peptide" evidence="5">
    <location>
        <begin position="1"/>
        <end position="20"/>
    </location>
</feature>
<keyword evidence="4" id="KW-0566">Pantothenate biosynthesis</keyword>
<gene>
    <name evidence="8" type="ORF">EV188_10494</name>
</gene>
<dbReference type="EC" id="1.1.1.169" evidence="4"/>
<dbReference type="InterPro" id="IPR008927">
    <property type="entry name" value="6-PGluconate_DH-like_C_sf"/>
</dbReference>
<dbReference type="GO" id="GO:0008677">
    <property type="term" value="F:2-dehydropantoate 2-reductase activity"/>
    <property type="evidence" value="ECO:0007669"/>
    <property type="project" value="UniProtKB-EC"/>
</dbReference>